<evidence type="ECO:0000313" key="12">
    <source>
        <dbReference type="EMBL" id="KAK7255024.1"/>
    </source>
</evidence>
<dbReference type="GO" id="GO:0006487">
    <property type="term" value="P:protein N-linked glycosylation"/>
    <property type="evidence" value="ECO:0007669"/>
    <property type="project" value="TreeGrafter"/>
</dbReference>
<accession>A0AAN9HVC2</accession>
<dbReference type="AlphaFoldDB" id="A0AAN9HVC2"/>
<evidence type="ECO:0000313" key="13">
    <source>
        <dbReference type="Proteomes" id="UP001372338"/>
    </source>
</evidence>
<dbReference type="PANTHER" id="PTHR10705">
    <property type="entry name" value="DOLICHYL-DIPHOSPHOOLIGOSACCHARIDE--PROTEIN GLYCOSYLTRANSFERASE SUBUNIT DAD1"/>
    <property type="match status" value="1"/>
</dbReference>
<name>A0AAN9HVC2_CROPI</name>
<keyword evidence="13" id="KW-1185">Reference proteome</keyword>
<keyword evidence="9 11" id="KW-1133">Transmembrane helix</keyword>
<dbReference type="GO" id="GO:0008250">
    <property type="term" value="C:oligosaccharyltransferase complex"/>
    <property type="evidence" value="ECO:0007669"/>
    <property type="project" value="InterPro"/>
</dbReference>
<evidence type="ECO:0000256" key="6">
    <source>
        <dbReference type="ARBA" id="ARBA00022692"/>
    </source>
</evidence>
<comment type="function">
    <text evidence="1 11">Subunit of the oligosaccharyl transferase (OST) complex that catalyzes the initial transfer of a defined glycan (Glc(3)Man(9)GlcNAc(2) in eukaryotes) from the lipid carrier dolichol-pyrophosphate to an asparagine residue within an Asn-X-Ser/Thr consensus motif in nascent polypeptide chains, the first step in protein N-glycosylation. N-glycosylation occurs cotranslationally and the complex associates with the Sec61 complex at the channel-forming translocon complex that mediates protein translocation across the endoplasmic reticulum (ER). All subunits are required for a maximal enzyme activity.</text>
</comment>
<evidence type="ECO:0000256" key="4">
    <source>
        <dbReference type="ARBA" id="ARBA00009386"/>
    </source>
</evidence>
<dbReference type="Pfam" id="PF02109">
    <property type="entry name" value="DAD"/>
    <property type="match status" value="1"/>
</dbReference>
<comment type="caution">
    <text evidence="11">Lacks conserved residue(s) required for the propagation of feature annotation.</text>
</comment>
<keyword evidence="7" id="KW-0053">Apoptosis</keyword>
<evidence type="ECO:0000256" key="11">
    <source>
        <dbReference type="RuleBase" id="RU361136"/>
    </source>
</evidence>
<dbReference type="EMBL" id="JAYWIO010000006">
    <property type="protein sequence ID" value="KAK7255024.1"/>
    <property type="molecule type" value="Genomic_DNA"/>
</dbReference>
<evidence type="ECO:0000256" key="3">
    <source>
        <dbReference type="ARBA" id="ARBA00004922"/>
    </source>
</evidence>
<evidence type="ECO:0000256" key="7">
    <source>
        <dbReference type="ARBA" id="ARBA00022703"/>
    </source>
</evidence>
<reference evidence="12 13" key="1">
    <citation type="submission" date="2024-01" db="EMBL/GenBank/DDBJ databases">
        <title>The genomes of 5 underutilized Papilionoideae crops provide insights into root nodulation and disease resistanc.</title>
        <authorList>
            <person name="Yuan L."/>
        </authorList>
    </citation>
    <scope>NUCLEOTIDE SEQUENCE [LARGE SCALE GENOMIC DNA]</scope>
    <source>
        <strain evidence="12">ZHUSHIDOU_FW_LH</strain>
        <tissue evidence="12">Leaf</tissue>
    </source>
</reference>
<feature type="transmembrane region" description="Helical" evidence="11">
    <location>
        <begin position="55"/>
        <end position="75"/>
    </location>
</feature>
<dbReference type="PANTHER" id="PTHR10705:SF0">
    <property type="entry name" value="DOLICHYL-DIPHOSPHOOLIGOSACCHARIDE--PROTEIN GLYCOSYLTRANSFERASE SUBUNIT DAD1"/>
    <property type="match status" value="1"/>
</dbReference>
<dbReference type="Proteomes" id="UP001372338">
    <property type="component" value="Unassembled WGS sequence"/>
</dbReference>
<keyword evidence="10 11" id="KW-0472">Membrane</keyword>
<comment type="subunit">
    <text evidence="5 11">Component of the oligosaccharyltransferase (OST) complex.</text>
</comment>
<evidence type="ECO:0000256" key="1">
    <source>
        <dbReference type="ARBA" id="ARBA00002791"/>
    </source>
</evidence>
<evidence type="ECO:0000256" key="9">
    <source>
        <dbReference type="ARBA" id="ARBA00022989"/>
    </source>
</evidence>
<keyword evidence="6 11" id="KW-0812">Transmembrane</keyword>
<evidence type="ECO:0000256" key="10">
    <source>
        <dbReference type="ARBA" id="ARBA00023136"/>
    </source>
</evidence>
<comment type="caution">
    <text evidence="12">The sequence shown here is derived from an EMBL/GenBank/DDBJ whole genome shotgun (WGS) entry which is preliminary data.</text>
</comment>
<dbReference type="InterPro" id="IPR003038">
    <property type="entry name" value="DAD/Ost2"/>
</dbReference>
<organism evidence="12 13">
    <name type="scientific">Crotalaria pallida</name>
    <name type="common">Smooth rattlebox</name>
    <name type="synonym">Crotalaria striata</name>
    <dbReference type="NCBI Taxonomy" id="3830"/>
    <lineage>
        <taxon>Eukaryota</taxon>
        <taxon>Viridiplantae</taxon>
        <taxon>Streptophyta</taxon>
        <taxon>Embryophyta</taxon>
        <taxon>Tracheophyta</taxon>
        <taxon>Spermatophyta</taxon>
        <taxon>Magnoliopsida</taxon>
        <taxon>eudicotyledons</taxon>
        <taxon>Gunneridae</taxon>
        <taxon>Pentapetalae</taxon>
        <taxon>rosids</taxon>
        <taxon>fabids</taxon>
        <taxon>Fabales</taxon>
        <taxon>Fabaceae</taxon>
        <taxon>Papilionoideae</taxon>
        <taxon>50 kb inversion clade</taxon>
        <taxon>genistoids sensu lato</taxon>
        <taxon>core genistoids</taxon>
        <taxon>Crotalarieae</taxon>
        <taxon>Crotalaria</taxon>
    </lineage>
</organism>
<gene>
    <name evidence="12" type="ORF">RIF29_28425</name>
</gene>
<keyword evidence="8 11" id="KW-0256">Endoplasmic reticulum</keyword>
<proteinExistence type="inferred from homology"/>
<comment type="subcellular location">
    <subcellularLocation>
        <location evidence="2 11">Endoplasmic reticulum membrane</location>
        <topology evidence="2 11">Multi-pass membrane protein</topology>
    </subcellularLocation>
</comment>
<protein>
    <recommendedName>
        <fullName evidence="11">Dolichyl-diphosphooligosaccharide--protein glycosyltransferase subunit DAD1</fullName>
        <shortName evidence="11">Oligosaccharyl transferase subunit DAD1</shortName>
    </recommendedName>
</protein>
<comment type="similarity">
    <text evidence="4 11">Belongs to the DAD/OST2 family.</text>
</comment>
<evidence type="ECO:0000256" key="2">
    <source>
        <dbReference type="ARBA" id="ARBA00004477"/>
    </source>
</evidence>
<comment type="pathway">
    <text evidence="3 11">Protein modification; protein glycosylation.</text>
</comment>
<evidence type="ECO:0000256" key="5">
    <source>
        <dbReference type="ARBA" id="ARBA00011157"/>
    </source>
</evidence>
<evidence type="ECO:0000256" key="8">
    <source>
        <dbReference type="ARBA" id="ARBA00022824"/>
    </source>
</evidence>
<sequence length="111" mass="12388">MLIFAFAFILRDGVWEGAKWVAKVRDSTCSNCSRAVIMKTIRFAIKNTPTNLKIIDLYVMFAVFTVLIQIVYMALVGSFPFNSFLSGVLSCVGTAVLAGKWQKFINNLHTS</sequence>